<feature type="region of interest" description="Disordered" evidence="1">
    <location>
        <begin position="198"/>
        <end position="410"/>
    </location>
</feature>
<feature type="compositionally biased region" description="Pro residues" evidence="1">
    <location>
        <begin position="245"/>
        <end position="260"/>
    </location>
</feature>
<evidence type="ECO:0000313" key="2">
    <source>
        <dbReference type="Proteomes" id="UP001165780"/>
    </source>
</evidence>
<reference evidence="3" key="1">
    <citation type="submission" date="2025-08" db="UniProtKB">
        <authorList>
            <consortium name="RefSeq"/>
        </authorList>
    </citation>
    <scope>IDENTIFICATION</scope>
    <source>
        <tissue evidence="3">Whole blood</tissue>
    </source>
</reference>
<dbReference type="GeneID" id="109250801"/>
<feature type="compositionally biased region" description="Polar residues" evidence="1">
    <location>
        <begin position="22"/>
        <end position="32"/>
    </location>
</feature>
<organism evidence="2 3">
    <name type="scientific">Panthera pardus</name>
    <name type="common">Leopard</name>
    <name type="synonym">Felis pardus</name>
    <dbReference type="NCBI Taxonomy" id="9691"/>
    <lineage>
        <taxon>Eukaryota</taxon>
        <taxon>Metazoa</taxon>
        <taxon>Chordata</taxon>
        <taxon>Craniata</taxon>
        <taxon>Vertebrata</taxon>
        <taxon>Euteleostomi</taxon>
        <taxon>Mammalia</taxon>
        <taxon>Eutheria</taxon>
        <taxon>Laurasiatheria</taxon>
        <taxon>Carnivora</taxon>
        <taxon>Feliformia</taxon>
        <taxon>Felidae</taxon>
        <taxon>Pantherinae</taxon>
        <taxon>Panthera</taxon>
    </lineage>
</organism>
<evidence type="ECO:0000313" key="3">
    <source>
        <dbReference type="RefSeq" id="XP_019277467.1"/>
    </source>
</evidence>
<protein>
    <submittedName>
        <fullName evidence="3">Basic proline-rich protein-like</fullName>
    </submittedName>
</protein>
<keyword evidence="2" id="KW-1185">Reference proteome</keyword>
<dbReference type="KEGG" id="ppad:109250801"/>
<gene>
    <name evidence="3" type="primary">LOC109250801</name>
</gene>
<name>A0A9V1EAP7_PANPR</name>
<dbReference type="AlphaFoldDB" id="A0A9V1EAP7"/>
<dbReference type="RefSeq" id="XP_019277467.1">
    <property type="nucleotide sequence ID" value="XM_019421922.2"/>
</dbReference>
<dbReference type="Proteomes" id="UP001165780">
    <property type="component" value="Unplaced"/>
</dbReference>
<evidence type="ECO:0000256" key="1">
    <source>
        <dbReference type="SAM" id="MobiDB-lite"/>
    </source>
</evidence>
<proteinExistence type="predicted"/>
<feature type="compositionally biased region" description="Gly residues" evidence="1">
    <location>
        <begin position="263"/>
        <end position="277"/>
    </location>
</feature>
<feature type="region of interest" description="Disordered" evidence="1">
    <location>
        <begin position="1"/>
        <end position="58"/>
    </location>
</feature>
<accession>A0A9V1EAP7</accession>
<sequence>MEEETAAAPQKTSLGQEAASGQPDNQLSSSLHTHVAFMRQQEAPRAQEIPSTHAAEQPGHLEVHTPMYASPLLDDTQAPALEVEGGFSMASPMTQMDPIQGKAHMQALSMGQSHLSGSEFEVSGEGRKGPVVGVPRWCCSDSQGQCALTNAARWADSPQKGGYSAEKPDLEFTVTVKGAEGGLCQMGVPEGGDVLREQSRGALPGLGPRRRAARTPACDPREARTPSRQDCAPPLPVGPGERLASPPPFPPPRPVSPPSPRATGGGGGGGGRSGPGRGSPDLARCDVANQRGPKLRAQPETQLEPGPQPKSKPQSESVASEPGADEPSTQRNPRGAFVRSSRWRATERIPGKARRHRGSTRSSFLRPARSPSCRRQALPCLPGEPTPRFGPGHPKRAAAPGTRVPALRRA</sequence>